<accession>A0A2G2YU36</accession>
<proteinExistence type="predicted"/>
<feature type="domain" description="F-box associated beta-propeller type 1" evidence="1">
    <location>
        <begin position="98"/>
        <end position="274"/>
    </location>
</feature>
<dbReference type="Proteomes" id="UP000222542">
    <property type="component" value="Unassembled WGS sequence"/>
</dbReference>
<dbReference type="PANTHER" id="PTHR31111:SF127">
    <property type="entry name" value="F-BOX ASSOCIATED DOMAIN-CONTAINING PROTEIN"/>
    <property type="match status" value="1"/>
</dbReference>
<protein>
    <recommendedName>
        <fullName evidence="1">F-box associated beta-propeller type 1 domain-containing protein</fullName>
    </recommendedName>
</protein>
<dbReference type="PANTHER" id="PTHR31111">
    <property type="entry name" value="BNAA05G37150D PROTEIN-RELATED"/>
    <property type="match status" value="1"/>
</dbReference>
<evidence type="ECO:0000313" key="2">
    <source>
        <dbReference type="EMBL" id="PHT73252.1"/>
    </source>
</evidence>
<reference evidence="2 3" key="2">
    <citation type="journal article" date="2017" name="Genome Biol.">
        <title>New reference genome sequences of hot pepper reveal the massive evolution of plant disease-resistance genes by retroduplication.</title>
        <authorList>
            <person name="Kim S."/>
            <person name="Park J."/>
            <person name="Yeom S.I."/>
            <person name="Kim Y.M."/>
            <person name="Seo E."/>
            <person name="Kim K.T."/>
            <person name="Kim M.S."/>
            <person name="Lee J.M."/>
            <person name="Cheong K."/>
            <person name="Shin H.S."/>
            <person name="Kim S.B."/>
            <person name="Han K."/>
            <person name="Lee J."/>
            <person name="Park M."/>
            <person name="Lee H.A."/>
            <person name="Lee H.Y."/>
            <person name="Lee Y."/>
            <person name="Oh S."/>
            <person name="Lee J.H."/>
            <person name="Choi E."/>
            <person name="Choi E."/>
            <person name="Lee S.E."/>
            <person name="Jeon J."/>
            <person name="Kim H."/>
            <person name="Choi G."/>
            <person name="Song H."/>
            <person name="Lee J."/>
            <person name="Lee S.C."/>
            <person name="Kwon J.K."/>
            <person name="Lee H.Y."/>
            <person name="Koo N."/>
            <person name="Hong Y."/>
            <person name="Kim R.W."/>
            <person name="Kang W.H."/>
            <person name="Huh J.H."/>
            <person name="Kang B.C."/>
            <person name="Yang T.J."/>
            <person name="Lee Y.H."/>
            <person name="Bennetzen J.L."/>
            <person name="Choi D."/>
        </authorList>
    </citation>
    <scope>NUCLEOTIDE SEQUENCE [LARGE SCALE GENOMIC DNA]</scope>
    <source>
        <strain evidence="3">cv. CM334</strain>
    </source>
</reference>
<sequence length="353" mass="40410">MGLWAKVGWSKLGFIYPHRKGEKPMTQHIIGAYTPNVNSVTQRVKVLCQLKNGELSLDYDGGNLVSYDPQNGVFRTLSFQGMPDSWTSKSCLNRYNFRRYCRFLDFCYSPTTNKYKVIKVIKCFPHSYRLDVEVLTLGSNSWTFVGKIPYKISPNSQGIMLNGKIHWSTQYGKYNGRHDRLIVSFDSDDDVFGAVPKVDFGVGPRFRFTLSVLGVCLAVSLHLPFKNGGGYEIWVMREYNVKESWVKEYIIGDYIPSPNSIKVHLSSMLKVVCQLNDEKLLLEYRDVMVSYDPENEVFRTLSFQGMPDSFNTIVPSIASIGLISLKFFSKVRSSLAKTLIEKLINIYRDVCFF</sequence>
<reference evidence="2 3" key="1">
    <citation type="journal article" date="2014" name="Nat. Genet.">
        <title>Genome sequence of the hot pepper provides insights into the evolution of pungency in Capsicum species.</title>
        <authorList>
            <person name="Kim S."/>
            <person name="Park M."/>
            <person name="Yeom S.I."/>
            <person name="Kim Y.M."/>
            <person name="Lee J.M."/>
            <person name="Lee H.A."/>
            <person name="Seo E."/>
            <person name="Choi J."/>
            <person name="Cheong K."/>
            <person name="Kim K.T."/>
            <person name="Jung K."/>
            <person name="Lee G.W."/>
            <person name="Oh S.K."/>
            <person name="Bae C."/>
            <person name="Kim S.B."/>
            <person name="Lee H.Y."/>
            <person name="Kim S.Y."/>
            <person name="Kim M.S."/>
            <person name="Kang B.C."/>
            <person name="Jo Y.D."/>
            <person name="Yang H.B."/>
            <person name="Jeong H.J."/>
            <person name="Kang W.H."/>
            <person name="Kwon J.K."/>
            <person name="Shin C."/>
            <person name="Lim J.Y."/>
            <person name="Park J.H."/>
            <person name="Huh J.H."/>
            <person name="Kim J.S."/>
            <person name="Kim B.D."/>
            <person name="Cohen O."/>
            <person name="Paran I."/>
            <person name="Suh M.C."/>
            <person name="Lee S.B."/>
            <person name="Kim Y.K."/>
            <person name="Shin Y."/>
            <person name="Noh S.J."/>
            <person name="Park J."/>
            <person name="Seo Y.S."/>
            <person name="Kwon S.Y."/>
            <person name="Kim H.A."/>
            <person name="Park J.M."/>
            <person name="Kim H.J."/>
            <person name="Choi S.B."/>
            <person name="Bosland P.W."/>
            <person name="Reeves G."/>
            <person name="Jo S.H."/>
            <person name="Lee B.W."/>
            <person name="Cho H.T."/>
            <person name="Choi H.S."/>
            <person name="Lee M.S."/>
            <person name="Yu Y."/>
            <person name="Do Choi Y."/>
            <person name="Park B.S."/>
            <person name="van Deynze A."/>
            <person name="Ashrafi H."/>
            <person name="Hill T."/>
            <person name="Kim W.T."/>
            <person name="Pai H.S."/>
            <person name="Ahn H.K."/>
            <person name="Yeam I."/>
            <person name="Giovannoni J.J."/>
            <person name="Rose J.K."/>
            <person name="Sorensen I."/>
            <person name="Lee S.J."/>
            <person name="Kim R.W."/>
            <person name="Choi I.Y."/>
            <person name="Choi B.S."/>
            <person name="Lim J.S."/>
            <person name="Lee Y.H."/>
            <person name="Choi D."/>
        </authorList>
    </citation>
    <scope>NUCLEOTIDE SEQUENCE [LARGE SCALE GENOMIC DNA]</scope>
    <source>
        <strain evidence="3">cv. CM334</strain>
    </source>
</reference>
<dbReference type="EMBL" id="AYRZ02000009">
    <property type="protein sequence ID" value="PHT73252.1"/>
    <property type="molecule type" value="Genomic_DNA"/>
</dbReference>
<dbReference type="NCBIfam" id="TIGR01640">
    <property type="entry name" value="F_box_assoc_1"/>
    <property type="match status" value="1"/>
</dbReference>
<dbReference type="InterPro" id="IPR017451">
    <property type="entry name" value="F-box-assoc_interact_dom"/>
</dbReference>
<gene>
    <name evidence="2" type="ORF">T459_24037</name>
</gene>
<dbReference type="Pfam" id="PF07734">
    <property type="entry name" value="FBA_1"/>
    <property type="match status" value="1"/>
</dbReference>
<keyword evidence="3" id="KW-1185">Reference proteome</keyword>
<name>A0A2G2YU36_CAPAN</name>
<evidence type="ECO:0000259" key="1">
    <source>
        <dbReference type="Pfam" id="PF07734"/>
    </source>
</evidence>
<dbReference type="AlphaFoldDB" id="A0A2G2YU36"/>
<dbReference type="InterPro" id="IPR006527">
    <property type="entry name" value="F-box-assoc_dom_typ1"/>
</dbReference>
<evidence type="ECO:0000313" key="3">
    <source>
        <dbReference type="Proteomes" id="UP000222542"/>
    </source>
</evidence>
<organism evidence="2 3">
    <name type="scientific">Capsicum annuum</name>
    <name type="common">Capsicum pepper</name>
    <dbReference type="NCBI Taxonomy" id="4072"/>
    <lineage>
        <taxon>Eukaryota</taxon>
        <taxon>Viridiplantae</taxon>
        <taxon>Streptophyta</taxon>
        <taxon>Embryophyta</taxon>
        <taxon>Tracheophyta</taxon>
        <taxon>Spermatophyta</taxon>
        <taxon>Magnoliopsida</taxon>
        <taxon>eudicotyledons</taxon>
        <taxon>Gunneridae</taxon>
        <taxon>Pentapetalae</taxon>
        <taxon>asterids</taxon>
        <taxon>lamiids</taxon>
        <taxon>Solanales</taxon>
        <taxon>Solanaceae</taxon>
        <taxon>Solanoideae</taxon>
        <taxon>Capsiceae</taxon>
        <taxon>Capsicum</taxon>
    </lineage>
</organism>
<comment type="caution">
    <text evidence="2">The sequence shown here is derived from an EMBL/GenBank/DDBJ whole genome shotgun (WGS) entry which is preliminary data.</text>
</comment>
<dbReference type="Gramene" id="PHT73252">
    <property type="protein sequence ID" value="PHT73252"/>
    <property type="gene ID" value="T459_24037"/>
</dbReference>